<evidence type="ECO:0000313" key="2">
    <source>
        <dbReference type="EMBL" id="CAB4726661.1"/>
    </source>
</evidence>
<name>A0A6J6RW22_9ZZZZ</name>
<evidence type="ECO:0000313" key="3">
    <source>
        <dbReference type="EMBL" id="CAB4768461.1"/>
    </source>
</evidence>
<sequence>MSTDPTNNFDMNNLDLDELASRLIDHDIELSEIPHELRTAVDARAIQFGDNRQQILASVPLADSSSINDAIQRAAVAGKAQSTTQSKHRRLSMYVASLAAAAAVVAVVGIAVTRSGSSDQSVAEIAATAKIAPEAFSAPLASEAPADMTAASSAPMAADSALAGAKSSYIINDINELQDLVSEWSVEGFVVPQKTEPLCGDPLRPAIDIEVTFAGDPAEIHFSVRDGIVVYRLDTCDMMGGIVP</sequence>
<organism evidence="2">
    <name type="scientific">freshwater metagenome</name>
    <dbReference type="NCBI Taxonomy" id="449393"/>
    <lineage>
        <taxon>unclassified sequences</taxon>
        <taxon>metagenomes</taxon>
        <taxon>ecological metagenomes</taxon>
    </lineage>
</organism>
<gene>
    <name evidence="2" type="ORF">UFOPK2658_01436</name>
    <name evidence="3" type="ORF">UFOPK2880_00670</name>
    <name evidence="4" type="ORF">UFOPK4134_00417</name>
</gene>
<reference evidence="2" key="1">
    <citation type="submission" date="2020-05" db="EMBL/GenBank/DDBJ databases">
        <authorList>
            <person name="Chiriac C."/>
            <person name="Salcher M."/>
            <person name="Ghai R."/>
            <person name="Kavagutti S V."/>
        </authorList>
    </citation>
    <scope>NUCLEOTIDE SEQUENCE</scope>
</reference>
<evidence type="ECO:0000256" key="1">
    <source>
        <dbReference type="SAM" id="Phobius"/>
    </source>
</evidence>
<protein>
    <submittedName>
        <fullName evidence="2">Unannotated protein</fullName>
    </submittedName>
</protein>
<feature type="transmembrane region" description="Helical" evidence="1">
    <location>
        <begin position="91"/>
        <end position="112"/>
    </location>
</feature>
<dbReference type="AlphaFoldDB" id="A0A6J6RW22"/>
<dbReference type="EMBL" id="CAFBPS010000017">
    <property type="protein sequence ID" value="CAB5023502.1"/>
    <property type="molecule type" value="Genomic_DNA"/>
</dbReference>
<evidence type="ECO:0000313" key="4">
    <source>
        <dbReference type="EMBL" id="CAB5023502.1"/>
    </source>
</evidence>
<keyword evidence="1" id="KW-1133">Transmembrane helix</keyword>
<keyword evidence="1" id="KW-0472">Membrane</keyword>
<dbReference type="EMBL" id="CAEZZP010000030">
    <property type="protein sequence ID" value="CAB4768461.1"/>
    <property type="molecule type" value="Genomic_DNA"/>
</dbReference>
<dbReference type="EMBL" id="CAEZYH010000075">
    <property type="protein sequence ID" value="CAB4726661.1"/>
    <property type="molecule type" value="Genomic_DNA"/>
</dbReference>
<keyword evidence="1" id="KW-0812">Transmembrane</keyword>
<proteinExistence type="predicted"/>
<accession>A0A6J6RW22</accession>